<dbReference type="Gene3D" id="3.40.50.10490">
    <property type="entry name" value="Glucose-6-phosphate isomerase like protein, domain 1"/>
    <property type="match status" value="1"/>
</dbReference>
<dbReference type="SUPFAM" id="SSF46689">
    <property type="entry name" value="Homeodomain-like"/>
    <property type="match status" value="1"/>
</dbReference>
<keyword evidence="3" id="KW-0804">Transcription</keyword>
<feature type="domain" description="SIS" evidence="5">
    <location>
        <begin position="123"/>
        <end position="263"/>
    </location>
</feature>
<dbReference type="InterPro" id="IPR035472">
    <property type="entry name" value="RpiR-like_SIS"/>
</dbReference>
<evidence type="ECO:0000313" key="6">
    <source>
        <dbReference type="EMBL" id="HIS76104.1"/>
    </source>
</evidence>
<dbReference type="GO" id="GO:0003677">
    <property type="term" value="F:DNA binding"/>
    <property type="evidence" value="ECO:0007669"/>
    <property type="project" value="UniProtKB-KW"/>
</dbReference>
<dbReference type="InterPro" id="IPR036388">
    <property type="entry name" value="WH-like_DNA-bd_sf"/>
</dbReference>
<dbReference type="InterPro" id="IPR047640">
    <property type="entry name" value="RpiR-like"/>
</dbReference>
<dbReference type="CDD" id="cd05013">
    <property type="entry name" value="SIS_RpiR"/>
    <property type="match status" value="1"/>
</dbReference>
<dbReference type="PANTHER" id="PTHR30514:SF18">
    <property type="entry name" value="RPIR-FAMILY TRANSCRIPTIONAL REGULATOR"/>
    <property type="match status" value="1"/>
</dbReference>
<dbReference type="PANTHER" id="PTHR30514">
    <property type="entry name" value="GLUCOKINASE"/>
    <property type="match status" value="1"/>
</dbReference>
<dbReference type="InterPro" id="IPR001347">
    <property type="entry name" value="SIS_dom"/>
</dbReference>
<dbReference type="Proteomes" id="UP000824002">
    <property type="component" value="Unassembled WGS sequence"/>
</dbReference>
<dbReference type="InterPro" id="IPR000281">
    <property type="entry name" value="HTH_RpiR"/>
</dbReference>
<evidence type="ECO:0000256" key="1">
    <source>
        <dbReference type="ARBA" id="ARBA00023015"/>
    </source>
</evidence>
<gene>
    <name evidence="6" type="ORF">IAB51_04745</name>
</gene>
<dbReference type="EMBL" id="DVJP01000032">
    <property type="protein sequence ID" value="HIS76104.1"/>
    <property type="molecule type" value="Genomic_DNA"/>
</dbReference>
<protein>
    <submittedName>
        <fullName evidence="6">MurR/RpiR family transcriptional regulator</fullName>
    </submittedName>
</protein>
<comment type="caution">
    <text evidence="6">The sequence shown here is derived from an EMBL/GenBank/DDBJ whole genome shotgun (WGS) entry which is preliminary data.</text>
</comment>
<dbReference type="InterPro" id="IPR046348">
    <property type="entry name" value="SIS_dom_sf"/>
</dbReference>
<dbReference type="GO" id="GO:1901135">
    <property type="term" value="P:carbohydrate derivative metabolic process"/>
    <property type="evidence" value="ECO:0007669"/>
    <property type="project" value="InterPro"/>
</dbReference>
<organism evidence="6 7">
    <name type="scientific">Candidatus Merdivicinus excrementipullorum</name>
    <dbReference type="NCBI Taxonomy" id="2840867"/>
    <lineage>
        <taxon>Bacteria</taxon>
        <taxon>Bacillati</taxon>
        <taxon>Bacillota</taxon>
        <taxon>Clostridia</taxon>
        <taxon>Eubacteriales</taxon>
        <taxon>Oscillospiraceae</taxon>
        <taxon>Oscillospiraceae incertae sedis</taxon>
        <taxon>Candidatus Merdivicinus</taxon>
    </lineage>
</organism>
<evidence type="ECO:0000259" key="5">
    <source>
        <dbReference type="PROSITE" id="PS51464"/>
    </source>
</evidence>
<dbReference type="GO" id="GO:0003700">
    <property type="term" value="F:DNA-binding transcription factor activity"/>
    <property type="evidence" value="ECO:0007669"/>
    <property type="project" value="InterPro"/>
</dbReference>
<evidence type="ECO:0000259" key="4">
    <source>
        <dbReference type="PROSITE" id="PS51071"/>
    </source>
</evidence>
<dbReference type="GO" id="GO:0097367">
    <property type="term" value="F:carbohydrate derivative binding"/>
    <property type="evidence" value="ECO:0007669"/>
    <property type="project" value="InterPro"/>
</dbReference>
<dbReference type="PROSITE" id="PS51464">
    <property type="entry name" value="SIS"/>
    <property type="match status" value="1"/>
</dbReference>
<dbReference type="PROSITE" id="PS51071">
    <property type="entry name" value="HTH_RPIR"/>
    <property type="match status" value="1"/>
</dbReference>
<dbReference type="Gene3D" id="1.10.10.10">
    <property type="entry name" value="Winged helix-like DNA-binding domain superfamily/Winged helix DNA-binding domain"/>
    <property type="match status" value="1"/>
</dbReference>
<keyword evidence="1" id="KW-0805">Transcription regulation</keyword>
<keyword evidence="2" id="KW-0238">DNA-binding</keyword>
<feature type="domain" description="HTH rpiR-type" evidence="4">
    <location>
        <begin position="1"/>
        <end position="77"/>
    </location>
</feature>
<accession>A0A9D1JZ05</accession>
<proteinExistence type="predicted"/>
<sequence>MDILSAIQKHYPNFSKGQKKIANYITDHTDKAAFMTAARMGATVGVSESTVVRFAYELGYNGFPELSAALRQVIRTQLTSVQRIEVTRDRIGSGNVLDEVLSGDMEKIKRTLEETSREDFEKAATAIANARKIYVIADRSASALARFMHYYLNLMFENVKLVTTTSSSELFEQIMRIGEEDVVIGISFPRYSNMTIQAFSFAARSGAKIVAITDGPNSPLAQDATCLLAARSDMNSFVDSLVAPLSLINALLVQVGMLKQDDVVSTFERLEGLWDEYHVYQKN</sequence>
<dbReference type="Pfam" id="PF01380">
    <property type="entry name" value="SIS"/>
    <property type="match status" value="1"/>
</dbReference>
<evidence type="ECO:0000256" key="2">
    <source>
        <dbReference type="ARBA" id="ARBA00023125"/>
    </source>
</evidence>
<name>A0A9D1JZ05_9FIRM</name>
<dbReference type="SUPFAM" id="SSF53697">
    <property type="entry name" value="SIS domain"/>
    <property type="match status" value="1"/>
</dbReference>
<reference evidence="6" key="2">
    <citation type="journal article" date="2021" name="PeerJ">
        <title>Extensive microbial diversity within the chicken gut microbiome revealed by metagenomics and culture.</title>
        <authorList>
            <person name="Gilroy R."/>
            <person name="Ravi A."/>
            <person name="Getino M."/>
            <person name="Pursley I."/>
            <person name="Horton D.L."/>
            <person name="Alikhan N.F."/>
            <person name="Baker D."/>
            <person name="Gharbi K."/>
            <person name="Hall N."/>
            <person name="Watson M."/>
            <person name="Adriaenssens E.M."/>
            <person name="Foster-Nyarko E."/>
            <person name="Jarju S."/>
            <person name="Secka A."/>
            <person name="Antonio M."/>
            <person name="Oren A."/>
            <person name="Chaudhuri R.R."/>
            <person name="La Ragione R."/>
            <person name="Hildebrand F."/>
            <person name="Pallen M.J."/>
        </authorList>
    </citation>
    <scope>NUCLEOTIDE SEQUENCE</scope>
    <source>
        <strain evidence="6">CHK199-13235</strain>
    </source>
</reference>
<evidence type="ECO:0000256" key="3">
    <source>
        <dbReference type="ARBA" id="ARBA00023163"/>
    </source>
</evidence>
<evidence type="ECO:0000313" key="7">
    <source>
        <dbReference type="Proteomes" id="UP000824002"/>
    </source>
</evidence>
<dbReference type="AlphaFoldDB" id="A0A9D1JZ05"/>
<dbReference type="Pfam" id="PF01418">
    <property type="entry name" value="HTH_6"/>
    <property type="match status" value="1"/>
</dbReference>
<reference evidence="6" key="1">
    <citation type="submission" date="2020-10" db="EMBL/GenBank/DDBJ databases">
        <authorList>
            <person name="Gilroy R."/>
        </authorList>
    </citation>
    <scope>NUCLEOTIDE SEQUENCE</scope>
    <source>
        <strain evidence="6">CHK199-13235</strain>
    </source>
</reference>
<dbReference type="InterPro" id="IPR009057">
    <property type="entry name" value="Homeodomain-like_sf"/>
</dbReference>